<dbReference type="RefSeq" id="WP_264555215.1">
    <property type="nucleotide sequence ID" value="NZ_CP109979.1"/>
</dbReference>
<accession>A0ABD5YLF8</accession>
<dbReference type="Proteomes" id="UP001596417">
    <property type="component" value="Unassembled WGS sequence"/>
</dbReference>
<proteinExistence type="predicted"/>
<dbReference type="GeneID" id="76198506"/>
<evidence type="ECO:0000313" key="1">
    <source>
        <dbReference type="EMBL" id="MFC7188936.1"/>
    </source>
</evidence>
<keyword evidence="2" id="KW-1185">Reference proteome</keyword>
<protein>
    <submittedName>
        <fullName evidence="1">Uncharacterized protein</fullName>
    </submittedName>
</protein>
<dbReference type="AlphaFoldDB" id="A0ABD5YLF8"/>
<organism evidence="1 2">
    <name type="scientific">Halocatena marina</name>
    <dbReference type="NCBI Taxonomy" id="2934937"/>
    <lineage>
        <taxon>Archaea</taxon>
        <taxon>Methanobacteriati</taxon>
        <taxon>Methanobacteriota</taxon>
        <taxon>Stenosarchaea group</taxon>
        <taxon>Halobacteria</taxon>
        <taxon>Halobacteriales</taxon>
        <taxon>Natronomonadaceae</taxon>
        <taxon>Halocatena</taxon>
    </lineage>
</organism>
<comment type="caution">
    <text evidence="1">The sequence shown here is derived from an EMBL/GenBank/DDBJ whole genome shotgun (WGS) entry which is preliminary data.</text>
</comment>
<gene>
    <name evidence="1" type="ORF">ACFQL7_03145</name>
</gene>
<sequence>MTKKNHPLNLNSKMCSVGIDESASPHYQTWSDERLIDGYRRNSVLLREYNTDLRTLQTLCSIEEQLRARNIDPEKIIKDLIE</sequence>
<evidence type="ECO:0000313" key="2">
    <source>
        <dbReference type="Proteomes" id="UP001596417"/>
    </source>
</evidence>
<dbReference type="EMBL" id="JBHTAX010000001">
    <property type="protein sequence ID" value="MFC7188936.1"/>
    <property type="molecule type" value="Genomic_DNA"/>
</dbReference>
<name>A0ABD5YLF8_9EURY</name>
<reference evidence="1 2" key="1">
    <citation type="journal article" date="2019" name="Int. J. Syst. Evol. Microbiol.">
        <title>The Global Catalogue of Microorganisms (GCM) 10K type strain sequencing project: providing services to taxonomists for standard genome sequencing and annotation.</title>
        <authorList>
            <consortium name="The Broad Institute Genomics Platform"/>
            <consortium name="The Broad Institute Genome Sequencing Center for Infectious Disease"/>
            <person name="Wu L."/>
            <person name="Ma J."/>
        </authorList>
    </citation>
    <scope>NUCLEOTIDE SEQUENCE [LARGE SCALE GENOMIC DNA]</scope>
    <source>
        <strain evidence="1 2">RDMS1</strain>
    </source>
</reference>